<reference evidence="4" key="1">
    <citation type="journal article" date="2019" name="Int. J. Syst. Evol. Microbiol.">
        <title>The Global Catalogue of Microorganisms (GCM) 10K type strain sequencing project: providing services to taxonomists for standard genome sequencing and annotation.</title>
        <authorList>
            <consortium name="The Broad Institute Genomics Platform"/>
            <consortium name="The Broad Institute Genome Sequencing Center for Infectious Disease"/>
            <person name="Wu L."/>
            <person name="Ma J."/>
        </authorList>
    </citation>
    <scope>NUCLEOTIDE SEQUENCE [LARGE SCALE GENOMIC DNA]</scope>
    <source>
        <strain evidence="4">CGMCC 4.7173</strain>
    </source>
</reference>
<evidence type="ECO:0000256" key="1">
    <source>
        <dbReference type="SAM" id="Phobius"/>
    </source>
</evidence>
<evidence type="ECO:0000259" key="2">
    <source>
        <dbReference type="Pfam" id="PF00501"/>
    </source>
</evidence>
<feature type="non-terminal residue" evidence="3">
    <location>
        <position position="373"/>
    </location>
</feature>
<dbReference type="EMBL" id="JBHSQQ010000621">
    <property type="protein sequence ID" value="MFC5946298.1"/>
    <property type="molecule type" value="Genomic_DNA"/>
</dbReference>
<dbReference type="Pfam" id="PF00501">
    <property type="entry name" value="AMP-binding"/>
    <property type="match status" value="1"/>
</dbReference>
<name>A0ABW1HYD7_9ACTN</name>
<proteinExistence type="predicted"/>
<gene>
    <name evidence="3" type="ORF">ACFPZ4_33240</name>
</gene>
<protein>
    <submittedName>
        <fullName evidence="3">AMP-binding protein</fullName>
    </submittedName>
</protein>
<organism evidence="3 4">
    <name type="scientific">Micromonospora harpali</name>
    <dbReference type="NCBI Taxonomy" id="1490225"/>
    <lineage>
        <taxon>Bacteria</taxon>
        <taxon>Bacillati</taxon>
        <taxon>Actinomycetota</taxon>
        <taxon>Actinomycetes</taxon>
        <taxon>Micromonosporales</taxon>
        <taxon>Micromonosporaceae</taxon>
        <taxon>Micromonospora</taxon>
    </lineage>
</organism>
<dbReference type="PANTHER" id="PTHR45527:SF1">
    <property type="entry name" value="FATTY ACID SYNTHASE"/>
    <property type="match status" value="1"/>
</dbReference>
<dbReference type="SUPFAM" id="SSF56801">
    <property type="entry name" value="Acetyl-CoA synthetase-like"/>
    <property type="match status" value="1"/>
</dbReference>
<feature type="domain" description="AMP-dependent synthetase/ligase" evidence="2">
    <location>
        <begin position="201"/>
        <end position="367"/>
    </location>
</feature>
<dbReference type="InterPro" id="IPR000873">
    <property type="entry name" value="AMP-dep_synth/lig_dom"/>
</dbReference>
<dbReference type="InterPro" id="IPR020845">
    <property type="entry name" value="AMP-binding_CS"/>
</dbReference>
<keyword evidence="1" id="KW-0472">Membrane</keyword>
<dbReference type="Gene3D" id="3.40.50.980">
    <property type="match status" value="2"/>
</dbReference>
<keyword evidence="1" id="KW-1133">Transmembrane helix</keyword>
<dbReference type="PROSITE" id="PS00455">
    <property type="entry name" value="AMP_BINDING"/>
    <property type="match status" value="1"/>
</dbReference>
<dbReference type="Proteomes" id="UP001596207">
    <property type="component" value="Unassembled WGS sequence"/>
</dbReference>
<accession>A0ABW1HYD7</accession>
<keyword evidence="1" id="KW-0812">Transmembrane</keyword>
<feature type="transmembrane region" description="Helical" evidence="1">
    <location>
        <begin position="20"/>
        <end position="43"/>
    </location>
</feature>
<keyword evidence="4" id="KW-1185">Reference proteome</keyword>
<evidence type="ECO:0000313" key="4">
    <source>
        <dbReference type="Proteomes" id="UP001596207"/>
    </source>
</evidence>
<sequence length="373" mass="37790">MGDLRRVVVWPARAGSVSGVVGWPAGVVGSGVVVVAGLVGVLARYTGQSEVVLGLAGGGVVRVDVAGDPGFGELTGRVEAALAAPSPAADGLVGPVVLHVVDGPVGGVGPGVVDAGLVVWVAGDGSGLRVDFAVEEFSAGWVRGFVDAVVTLVSEGVAGTEVALSGLGLVSVVERERLLGWGRGPVREVPGVPIHDLVVGWAERSPEAVAGVAGGVVLTYGELERRSGLVAGFLRSVGVGSGDVVSLALDRSLWTLVAALGVLRAGAAYTPMDVAWPAERMRVLLADHGARVVLTVGEVAPRVPCPGGVRVVALDDEWPQIEAADPVDLPTVAVDGPAFVIYTSGSTGIPKGVVLTHEKLTNFLTWMADECTI</sequence>
<dbReference type="RefSeq" id="WP_377539236.1">
    <property type="nucleotide sequence ID" value="NZ_JBHSQQ010000621.1"/>
</dbReference>
<dbReference type="PANTHER" id="PTHR45527">
    <property type="entry name" value="NONRIBOSOMAL PEPTIDE SYNTHETASE"/>
    <property type="match status" value="1"/>
</dbReference>
<evidence type="ECO:0000313" key="3">
    <source>
        <dbReference type="EMBL" id="MFC5946298.1"/>
    </source>
</evidence>
<comment type="caution">
    <text evidence="3">The sequence shown here is derived from an EMBL/GenBank/DDBJ whole genome shotgun (WGS) entry which is preliminary data.</text>
</comment>